<comment type="caution">
    <text evidence="9">The sequence shown here is derived from an EMBL/GenBank/DDBJ whole genome shotgun (WGS) entry which is preliminary data.</text>
</comment>
<dbReference type="InterPro" id="IPR017475">
    <property type="entry name" value="EPS_sugar_tfrase"/>
</dbReference>
<evidence type="ECO:0000256" key="1">
    <source>
        <dbReference type="ARBA" id="ARBA00004141"/>
    </source>
</evidence>
<dbReference type="SUPFAM" id="SSF51735">
    <property type="entry name" value="NAD(P)-binding Rossmann-fold domains"/>
    <property type="match status" value="1"/>
</dbReference>
<feature type="transmembrane region" description="Helical" evidence="7">
    <location>
        <begin position="51"/>
        <end position="68"/>
    </location>
</feature>
<dbReference type="RefSeq" id="WP_088254394.1">
    <property type="nucleotide sequence ID" value="NZ_NIDE01000004.1"/>
</dbReference>
<feature type="transmembrane region" description="Helical" evidence="7">
    <location>
        <begin position="89"/>
        <end position="106"/>
    </location>
</feature>
<feature type="transmembrane region" description="Helical" evidence="7">
    <location>
        <begin position="12"/>
        <end position="31"/>
    </location>
</feature>
<evidence type="ECO:0000256" key="4">
    <source>
        <dbReference type="ARBA" id="ARBA00022692"/>
    </source>
</evidence>
<keyword evidence="5 7" id="KW-1133">Transmembrane helix</keyword>
<dbReference type="Pfam" id="PF13727">
    <property type="entry name" value="CoA_binding_3"/>
    <property type="match status" value="1"/>
</dbReference>
<comment type="subcellular location">
    <subcellularLocation>
        <location evidence="1">Membrane</location>
        <topology evidence="1">Multi-pass membrane protein</topology>
    </subcellularLocation>
</comment>
<keyword evidence="10" id="KW-1185">Reference proteome</keyword>
<evidence type="ECO:0000313" key="9">
    <source>
        <dbReference type="EMBL" id="OWK43575.1"/>
    </source>
</evidence>
<keyword evidence="4 7" id="KW-0812">Transmembrane</keyword>
<dbReference type="Gene3D" id="3.40.50.720">
    <property type="entry name" value="NAD(P)-binding Rossmann-like Domain"/>
    <property type="match status" value="1"/>
</dbReference>
<gene>
    <name evidence="9" type="ORF">FRUB_03174</name>
</gene>
<feature type="transmembrane region" description="Helical" evidence="7">
    <location>
        <begin position="282"/>
        <end position="303"/>
    </location>
</feature>
<dbReference type="Pfam" id="PF02397">
    <property type="entry name" value="Bac_transf"/>
    <property type="match status" value="1"/>
</dbReference>
<dbReference type="PANTHER" id="PTHR30576">
    <property type="entry name" value="COLANIC BIOSYNTHESIS UDP-GLUCOSE LIPID CARRIER TRANSFERASE"/>
    <property type="match status" value="1"/>
</dbReference>
<reference evidence="10" key="1">
    <citation type="submission" date="2017-06" db="EMBL/GenBank/DDBJ databases">
        <title>Genome analysis of Fimbriiglobus ruber SP5, the first member of the order Planctomycetales with confirmed chitinolytic capability.</title>
        <authorList>
            <person name="Ravin N.V."/>
            <person name="Rakitin A.L."/>
            <person name="Ivanova A.A."/>
            <person name="Beletsky A.V."/>
            <person name="Kulichevskaya I.S."/>
            <person name="Mardanov A.V."/>
            <person name="Dedysh S.N."/>
        </authorList>
    </citation>
    <scope>NUCLEOTIDE SEQUENCE [LARGE SCALE GENOMIC DNA]</scope>
    <source>
        <strain evidence="10">SP5</strain>
    </source>
</reference>
<proteinExistence type="inferred from homology"/>
<protein>
    <submittedName>
        <fullName evidence="9">Sugar transferase</fullName>
    </submittedName>
</protein>
<evidence type="ECO:0000256" key="7">
    <source>
        <dbReference type="SAM" id="Phobius"/>
    </source>
</evidence>
<dbReference type="InterPro" id="IPR003362">
    <property type="entry name" value="Bact_transf"/>
</dbReference>
<accession>A0A225E4F9</accession>
<dbReference type="GO" id="GO:0016780">
    <property type="term" value="F:phosphotransferase activity, for other substituted phosphate groups"/>
    <property type="evidence" value="ECO:0007669"/>
    <property type="project" value="TreeGrafter"/>
</dbReference>
<dbReference type="NCBIfam" id="TIGR03023">
    <property type="entry name" value="WcaJ_sugtrans"/>
    <property type="match status" value="1"/>
</dbReference>
<feature type="transmembrane region" description="Helical" evidence="7">
    <location>
        <begin position="112"/>
        <end position="132"/>
    </location>
</feature>
<keyword evidence="6 7" id="KW-0472">Membrane</keyword>
<dbReference type="EMBL" id="NIDE01000004">
    <property type="protein sequence ID" value="OWK43575.1"/>
    <property type="molecule type" value="Genomic_DNA"/>
</dbReference>
<dbReference type="InterPro" id="IPR017473">
    <property type="entry name" value="Undecaprenyl-P_gluc_Ptfrase"/>
</dbReference>
<comment type="similarity">
    <text evidence="2">Belongs to the bacterial sugar transferase family.</text>
</comment>
<dbReference type="AlphaFoldDB" id="A0A225E4F9"/>
<evidence type="ECO:0000256" key="3">
    <source>
        <dbReference type="ARBA" id="ARBA00022679"/>
    </source>
</evidence>
<dbReference type="PANTHER" id="PTHR30576:SF0">
    <property type="entry name" value="UNDECAPRENYL-PHOSPHATE N-ACETYLGALACTOSAMINYL 1-PHOSPHATE TRANSFERASE-RELATED"/>
    <property type="match status" value="1"/>
</dbReference>
<dbReference type="NCBIfam" id="TIGR03025">
    <property type="entry name" value="EPS_sugtrans"/>
    <property type="match status" value="1"/>
</dbReference>
<organism evidence="9 10">
    <name type="scientific">Fimbriiglobus ruber</name>
    <dbReference type="NCBI Taxonomy" id="1908690"/>
    <lineage>
        <taxon>Bacteria</taxon>
        <taxon>Pseudomonadati</taxon>
        <taxon>Planctomycetota</taxon>
        <taxon>Planctomycetia</taxon>
        <taxon>Gemmatales</taxon>
        <taxon>Gemmataceae</taxon>
        <taxon>Fimbriiglobus</taxon>
    </lineage>
</organism>
<evidence type="ECO:0000259" key="8">
    <source>
        <dbReference type="Pfam" id="PF02397"/>
    </source>
</evidence>
<keyword evidence="3 9" id="KW-0808">Transferase</keyword>
<evidence type="ECO:0000256" key="2">
    <source>
        <dbReference type="ARBA" id="ARBA00006464"/>
    </source>
</evidence>
<name>A0A225E4F9_9BACT</name>
<sequence>MVKRSSQPLSVWFMVWDVVVTSAAWVGAYMVRFDTGIPLVNNHQPDFELCVRNLPLICILCLVSYRVTRMYEIHRMRRFREEMVAVGKGVALLSLLVMSTNFARQYPYESRLAMVLFGVLTFAGVLACRRVSWSVLGRLRSRGYNQSHALIVGTGRLARRTARSLENASWMGIQTVAYVDDQHGQTHFDHPVLGPIVDLPKFVYEQHIEHVFIALPLNRYSDARRVFDVLSQTLVDVRLVADVPALTALSLTTSTLHGMTFIGLRESPYHGLNLVVKRIMDIGLSLFAIALFAPFMAAIAALIKVTSTGPILYRQERCSLNGKSFSMLKFRTMCVNAEVAGPAMTAQKDPRRTRLGSILRTTNLDELPQFFNVLRGDMSLVGPRPERPYYVNKFRKTIPNYMARHAVKCGITGWAQVNGWRGNSSLRKRVQYDLYYITHWNPMFDLRIIVLTAWKMIFGRQRHAY</sequence>
<evidence type="ECO:0000256" key="6">
    <source>
        <dbReference type="ARBA" id="ARBA00023136"/>
    </source>
</evidence>
<feature type="domain" description="Bacterial sugar transferase" evidence="8">
    <location>
        <begin position="277"/>
        <end position="457"/>
    </location>
</feature>
<dbReference type="OrthoDB" id="9766874at2"/>
<evidence type="ECO:0000313" key="10">
    <source>
        <dbReference type="Proteomes" id="UP000214646"/>
    </source>
</evidence>
<dbReference type="InterPro" id="IPR036291">
    <property type="entry name" value="NAD(P)-bd_dom_sf"/>
</dbReference>
<dbReference type="Proteomes" id="UP000214646">
    <property type="component" value="Unassembled WGS sequence"/>
</dbReference>
<evidence type="ECO:0000256" key="5">
    <source>
        <dbReference type="ARBA" id="ARBA00022989"/>
    </source>
</evidence>
<dbReference type="GO" id="GO:0016020">
    <property type="term" value="C:membrane"/>
    <property type="evidence" value="ECO:0007669"/>
    <property type="project" value="UniProtKB-SubCell"/>
</dbReference>